<gene>
    <name evidence="1" type="ORF">ME0900_05740</name>
</gene>
<dbReference type="Proteomes" id="UP001165243">
    <property type="component" value="Unassembled WGS sequence"/>
</dbReference>
<dbReference type="AlphaFoldDB" id="A0AAV5PCU7"/>
<dbReference type="GO" id="GO:0004553">
    <property type="term" value="F:hydrolase activity, hydrolyzing O-glycosyl compounds"/>
    <property type="evidence" value="ECO:0007669"/>
    <property type="project" value="InterPro"/>
</dbReference>
<name>A0AAV5PCU7_LACDE</name>
<evidence type="ECO:0000313" key="1">
    <source>
        <dbReference type="EMBL" id="GMB86202.1"/>
    </source>
</evidence>
<evidence type="ECO:0000313" key="2">
    <source>
        <dbReference type="Proteomes" id="UP001165243"/>
    </source>
</evidence>
<dbReference type="EMBL" id="BSWK01000004">
    <property type="protein sequence ID" value="GMB86202.1"/>
    <property type="molecule type" value="Genomic_DNA"/>
</dbReference>
<accession>A0AAV5PCU7</accession>
<organism evidence="1 2">
    <name type="scientific">Lactobacillus delbrueckii subsp. bulgaricus</name>
    <dbReference type="NCBI Taxonomy" id="1585"/>
    <lineage>
        <taxon>Bacteria</taxon>
        <taxon>Bacillati</taxon>
        <taxon>Bacillota</taxon>
        <taxon>Bacilli</taxon>
        <taxon>Lactobacillales</taxon>
        <taxon>Lactobacillaceae</taxon>
        <taxon>Lactobacillus</taxon>
    </lineage>
</organism>
<sequence length="51" mass="5478">MALKAGADLLLGGKLENLPILEAAAESGELPKERIKDALVRVQTLQDDYSL</sequence>
<proteinExistence type="predicted"/>
<dbReference type="Gene3D" id="3.20.20.300">
    <property type="entry name" value="Glycoside hydrolase, family 3, N-terminal domain"/>
    <property type="match status" value="1"/>
</dbReference>
<dbReference type="InterPro" id="IPR036962">
    <property type="entry name" value="Glyco_hydro_3_N_sf"/>
</dbReference>
<reference evidence="1" key="1">
    <citation type="submission" date="2023-04" db="EMBL/GenBank/DDBJ databases">
        <title>Draft genome sequences of Lactobacillus delbrueckii subsp. bulgaricus ME-900 and ME-901 with improved acid tolerance.</title>
        <authorList>
            <person name="Ishida T."/>
            <person name="Yamamoto E."/>
            <person name="Koizumi A."/>
            <person name="Fujiwara S."/>
            <person name="Makino S."/>
            <person name="Kano H."/>
            <person name="Kimura K."/>
        </authorList>
    </citation>
    <scope>NUCLEOTIDE SEQUENCE</scope>
    <source>
        <strain evidence="1">ME-900</strain>
    </source>
</reference>
<dbReference type="GO" id="GO:0005975">
    <property type="term" value="P:carbohydrate metabolic process"/>
    <property type="evidence" value="ECO:0007669"/>
    <property type="project" value="InterPro"/>
</dbReference>
<dbReference type="RefSeq" id="WP_003624501.1">
    <property type="nucleotide sequence ID" value="NZ_BSWK01000004.1"/>
</dbReference>
<comment type="caution">
    <text evidence="1">The sequence shown here is derived from an EMBL/GenBank/DDBJ whole genome shotgun (WGS) entry which is preliminary data.</text>
</comment>
<protein>
    <submittedName>
        <fullName evidence="1">Uncharacterized protein</fullName>
    </submittedName>
</protein>